<dbReference type="Gene3D" id="1.20.58.1480">
    <property type="match status" value="1"/>
</dbReference>
<dbReference type="InterPro" id="IPR046336">
    <property type="entry name" value="Lon_prtase_N_sf"/>
</dbReference>
<dbReference type="PANTHER" id="PTHR46732">
    <property type="entry name" value="ATP-DEPENDENT PROTEASE LA (LON) DOMAIN PROTEIN"/>
    <property type="match status" value="1"/>
</dbReference>
<evidence type="ECO:0000259" key="1">
    <source>
        <dbReference type="PROSITE" id="PS51787"/>
    </source>
</evidence>
<feature type="domain" description="Lon N-terminal" evidence="1">
    <location>
        <begin position="5"/>
        <end position="200"/>
    </location>
</feature>
<organism evidence="2 3">
    <name type="scientific">Kribbella rubisoli</name>
    <dbReference type="NCBI Taxonomy" id="3075929"/>
    <lineage>
        <taxon>Bacteria</taxon>
        <taxon>Bacillati</taxon>
        <taxon>Actinomycetota</taxon>
        <taxon>Actinomycetes</taxon>
        <taxon>Propionibacteriales</taxon>
        <taxon>Kribbellaceae</taxon>
        <taxon>Kribbella</taxon>
    </lineage>
</organism>
<name>A0A4Q7WP26_9ACTN</name>
<dbReference type="Proteomes" id="UP000292027">
    <property type="component" value="Unassembled WGS sequence"/>
</dbReference>
<dbReference type="InterPro" id="IPR003111">
    <property type="entry name" value="Lon_prtase_N"/>
</dbReference>
<gene>
    <name evidence="2" type="ORF">EV645_5255</name>
</gene>
<dbReference type="Pfam" id="PF02190">
    <property type="entry name" value="LON_substr_bdg"/>
    <property type="match status" value="1"/>
</dbReference>
<dbReference type="PANTHER" id="PTHR46732:SF8">
    <property type="entry name" value="ATP-DEPENDENT PROTEASE LA (LON) DOMAIN PROTEIN"/>
    <property type="match status" value="1"/>
</dbReference>
<dbReference type="EMBL" id="SHKR01000014">
    <property type="protein sequence ID" value="RZU11994.1"/>
    <property type="molecule type" value="Genomic_DNA"/>
</dbReference>
<dbReference type="SMART" id="SM00464">
    <property type="entry name" value="LON"/>
    <property type="match status" value="1"/>
</dbReference>
<dbReference type="InterPro" id="IPR015947">
    <property type="entry name" value="PUA-like_sf"/>
</dbReference>
<protein>
    <recommendedName>
        <fullName evidence="1">Lon N-terminal domain-containing protein</fullName>
    </recommendedName>
</protein>
<dbReference type="OrthoDB" id="25394at2"/>
<evidence type="ECO:0000313" key="3">
    <source>
        <dbReference type="Proteomes" id="UP000292027"/>
    </source>
</evidence>
<dbReference type="RefSeq" id="WP_130446635.1">
    <property type="nucleotide sequence ID" value="NZ_SHKR01000014.1"/>
</dbReference>
<keyword evidence="3" id="KW-1185">Reference proteome</keyword>
<dbReference type="Gene3D" id="2.30.130.40">
    <property type="entry name" value="LON domain-like"/>
    <property type="match status" value="1"/>
</dbReference>
<dbReference type="PROSITE" id="PS51787">
    <property type="entry name" value="LON_N"/>
    <property type="match status" value="1"/>
</dbReference>
<comment type="caution">
    <text evidence="2">The sequence shown here is derived from an EMBL/GenBank/DDBJ whole genome shotgun (WGS) entry which is preliminary data.</text>
</comment>
<sequence length="223" mass="23931">MDSRLPLLTVDTVIFPGLVLPIPVTDVQGRAVVRDLVENGGELVCGALAVRDGYELGERVFRSLYGTGCAATISEITLDADDDGPVEVTLTGNRRFKVAELDGTGDYLVADVEWLDDDLGDDPLGTAMVAVKRFRKYAEAVSEISRPGLHLGDLPDDPSTLSYLMSAAMKLMTPDRQKLLEAADVTTRLAQLVGLIDNELAAITALPSLPAFDLISWSTLSPN</sequence>
<dbReference type="AlphaFoldDB" id="A0A4Q7WP26"/>
<proteinExistence type="predicted"/>
<accession>A0A4Q7WP26</accession>
<dbReference type="SUPFAM" id="SSF88697">
    <property type="entry name" value="PUA domain-like"/>
    <property type="match status" value="1"/>
</dbReference>
<reference evidence="2 3" key="1">
    <citation type="journal article" date="2015" name="Stand. Genomic Sci.">
        <title>Genomic Encyclopedia of Bacterial and Archaeal Type Strains, Phase III: the genomes of soil and plant-associated and newly described type strains.</title>
        <authorList>
            <person name="Whitman W.B."/>
            <person name="Woyke T."/>
            <person name="Klenk H.P."/>
            <person name="Zhou Y."/>
            <person name="Lilburn T.G."/>
            <person name="Beck B.J."/>
            <person name="De Vos P."/>
            <person name="Vandamme P."/>
            <person name="Eisen J.A."/>
            <person name="Garrity G."/>
            <person name="Hugenholtz P."/>
            <person name="Kyrpides N.C."/>
        </authorList>
    </citation>
    <scope>NUCLEOTIDE SEQUENCE [LARGE SCALE GENOMIC DNA]</scope>
    <source>
        <strain evidence="2 3">VKM Ac-2540</strain>
    </source>
</reference>
<evidence type="ECO:0000313" key="2">
    <source>
        <dbReference type="EMBL" id="RZU11994.1"/>
    </source>
</evidence>